<dbReference type="EMBL" id="JAQAGZ010000008">
    <property type="protein sequence ID" value="MCZ8513459.1"/>
    <property type="molecule type" value="Genomic_DNA"/>
</dbReference>
<dbReference type="CDD" id="cd00756">
    <property type="entry name" value="MoaE"/>
    <property type="match status" value="1"/>
</dbReference>
<dbReference type="SUPFAM" id="SSF54690">
    <property type="entry name" value="Molybdopterin synthase subunit MoaE"/>
    <property type="match status" value="1"/>
</dbReference>
<dbReference type="InterPro" id="IPR003448">
    <property type="entry name" value="Mopterin_biosynth_MoaE"/>
</dbReference>
<dbReference type="InterPro" id="IPR036563">
    <property type="entry name" value="MoaE_sf"/>
</dbReference>
<dbReference type="InterPro" id="IPR016155">
    <property type="entry name" value="Mopterin_synth/thiamin_S_b"/>
</dbReference>
<comment type="caution">
    <text evidence="2">The sequence shown here is derived from an EMBL/GenBank/DDBJ whole genome shotgun (WGS) entry which is preliminary data.</text>
</comment>
<dbReference type="InterPro" id="IPR003749">
    <property type="entry name" value="ThiS/MoaD-like"/>
</dbReference>
<dbReference type="Pfam" id="PF02597">
    <property type="entry name" value="ThiS"/>
    <property type="match status" value="1"/>
</dbReference>
<accession>A0ABT4Q9A7</accession>
<dbReference type="NCBIfam" id="TIGR01682">
    <property type="entry name" value="moaD"/>
    <property type="match status" value="1"/>
</dbReference>
<feature type="compositionally biased region" description="Polar residues" evidence="1">
    <location>
        <begin position="236"/>
        <end position="248"/>
    </location>
</feature>
<dbReference type="RefSeq" id="WP_269881983.1">
    <property type="nucleotide sequence ID" value="NZ_JAQAGZ010000008.1"/>
</dbReference>
<dbReference type="CDD" id="cd00754">
    <property type="entry name" value="Ubl_MoaD"/>
    <property type="match status" value="1"/>
</dbReference>
<evidence type="ECO:0000313" key="2">
    <source>
        <dbReference type="EMBL" id="MCZ8513459.1"/>
    </source>
</evidence>
<organism evidence="2 3">
    <name type="scientific">Paenibacillus gyeongsangnamensis</name>
    <dbReference type="NCBI Taxonomy" id="3388067"/>
    <lineage>
        <taxon>Bacteria</taxon>
        <taxon>Bacillati</taxon>
        <taxon>Bacillota</taxon>
        <taxon>Bacilli</taxon>
        <taxon>Bacillales</taxon>
        <taxon>Paenibacillaceae</taxon>
        <taxon>Paenibacillus</taxon>
    </lineage>
</organism>
<dbReference type="Gene3D" id="3.10.20.30">
    <property type="match status" value="1"/>
</dbReference>
<dbReference type="Gene3D" id="3.90.1170.40">
    <property type="entry name" value="Molybdopterin biosynthesis MoaE subunit"/>
    <property type="match status" value="1"/>
</dbReference>
<sequence length="248" mass="27112">MQLKLLMFAGLAERFGGPVLDVSLPEESITAGQLKAYLTDIHPQAASVIALSFVAVNQEYAEEEGVIREGDEVALIPPVSGGEAPLVEITRGPVRVEEVTAKVLHPNHGAALTFIGTTREFTHGQRTTLLEYDAYEPMALKTMRQICSEIDERWPGTLSAITHRIGPVAIGEISVVIAVSSPHRDSAYEASRYAIERLKHIVPIWKKEIWEDGSEWKGHQLGPWNPVAPPEKIGSSIISNNPGGDNHE</sequence>
<proteinExistence type="predicted"/>
<protein>
    <submittedName>
        <fullName evidence="2">Molybdopterin converting factor subunit 1</fullName>
    </submittedName>
</protein>
<reference evidence="2 3" key="1">
    <citation type="submission" date="2022-12" db="EMBL/GenBank/DDBJ databases">
        <title>Draft genome sequence of Paenibacillus sp. dW9.</title>
        <authorList>
            <person name="Choi E.-W."/>
            <person name="Kim D.-U."/>
        </authorList>
    </citation>
    <scope>NUCLEOTIDE SEQUENCE [LARGE SCALE GENOMIC DNA]</scope>
    <source>
        <strain evidence="3">dW9</strain>
    </source>
</reference>
<gene>
    <name evidence="2" type="primary">moaD</name>
    <name evidence="2" type="ORF">O9H85_13665</name>
</gene>
<dbReference type="InterPro" id="IPR012675">
    <property type="entry name" value="Beta-grasp_dom_sf"/>
</dbReference>
<dbReference type="Pfam" id="PF02391">
    <property type="entry name" value="MoaE"/>
    <property type="match status" value="1"/>
</dbReference>
<dbReference type="PANTHER" id="PTHR23404">
    <property type="entry name" value="MOLYBDOPTERIN SYNTHASE RELATED"/>
    <property type="match status" value="1"/>
</dbReference>
<dbReference type="Proteomes" id="UP001527882">
    <property type="component" value="Unassembled WGS sequence"/>
</dbReference>
<evidence type="ECO:0000313" key="3">
    <source>
        <dbReference type="Proteomes" id="UP001527882"/>
    </source>
</evidence>
<evidence type="ECO:0000256" key="1">
    <source>
        <dbReference type="SAM" id="MobiDB-lite"/>
    </source>
</evidence>
<name>A0ABT4Q9A7_9BACL</name>
<feature type="region of interest" description="Disordered" evidence="1">
    <location>
        <begin position="221"/>
        <end position="248"/>
    </location>
</feature>
<keyword evidence="3" id="KW-1185">Reference proteome</keyword>
<dbReference type="SUPFAM" id="SSF54285">
    <property type="entry name" value="MoaD/ThiS"/>
    <property type="match status" value="1"/>
</dbReference>